<gene>
    <name evidence="2" type="ORF">AAFF_G00385090</name>
</gene>
<reference evidence="2" key="1">
    <citation type="journal article" date="2023" name="Science">
        <title>Genome structures resolve the early diversification of teleost fishes.</title>
        <authorList>
            <person name="Parey E."/>
            <person name="Louis A."/>
            <person name="Montfort J."/>
            <person name="Bouchez O."/>
            <person name="Roques C."/>
            <person name="Iampietro C."/>
            <person name="Lluch J."/>
            <person name="Castinel A."/>
            <person name="Donnadieu C."/>
            <person name="Desvignes T."/>
            <person name="Floi Bucao C."/>
            <person name="Jouanno E."/>
            <person name="Wen M."/>
            <person name="Mejri S."/>
            <person name="Dirks R."/>
            <person name="Jansen H."/>
            <person name="Henkel C."/>
            <person name="Chen W.J."/>
            <person name="Zahm M."/>
            <person name="Cabau C."/>
            <person name="Klopp C."/>
            <person name="Thompson A.W."/>
            <person name="Robinson-Rechavi M."/>
            <person name="Braasch I."/>
            <person name="Lecointre G."/>
            <person name="Bobe J."/>
            <person name="Postlethwait J.H."/>
            <person name="Berthelot C."/>
            <person name="Roest Crollius H."/>
            <person name="Guiguen Y."/>
        </authorList>
    </citation>
    <scope>NUCLEOTIDE SEQUENCE</scope>
    <source>
        <strain evidence="2">NC1722</strain>
    </source>
</reference>
<feature type="compositionally biased region" description="Pro residues" evidence="1">
    <location>
        <begin position="8"/>
        <end position="29"/>
    </location>
</feature>
<accession>A0AAD7WLL9</accession>
<comment type="caution">
    <text evidence="2">The sequence shown here is derived from an EMBL/GenBank/DDBJ whole genome shotgun (WGS) entry which is preliminary data.</text>
</comment>
<feature type="region of interest" description="Disordered" evidence="1">
    <location>
        <begin position="1"/>
        <end position="29"/>
    </location>
</feature>
<keyword evidence="3" id="KW-1185">Reference proteome</keyword>
<sequence>MRMGKGPSPSPATPLPPVPLPLPPPPPPLPPFPIYGPCSGPPPVPALAKENSVGGEEVAVPVGMSPELFSSPSGTVAAGPGEGVMSPSMERVALPTTLDLDTPPGEWGDSDWEESRPTRKRALSGGQECPRGNKSAPAVPLTNRFEVLAGTGGDEENGEEGMGMNMDFMACSPAIWPPVSDNEQMDMELRTPNPPGEDLGEEGPSRGDC</sequence>
<evidence type="ECO:0000313" key="2">
    <source>
        <dbReference type="EMBL" id="KAJ8401278.1"/>
    </source>
</evidence>
<dbReference type="Proteomes" id="UP001221898">
    <property type="component" value="Unassembled WGS sequence"/>
</dbReference>
<evidence type="ECO:0000313" key="3">
    <source>
        <dbReference type="Proteomes" id="UP001221898"/>
    </source>
</evidence>
<dbReference type="EMBL" id="JAINUG010000071">
    <property type="protein sequence ID" value="KAJ8401278.1"/>
    <property type="molecule type" value="Genomic_DNA"/>
</dbReference>
<proteinExistence type="predicted"/>
<protein>
    <submittedName>
        <fullName evidence="2">Uncharacterized protein</fullName>
    </submittedName>
</protein>
<name>A0AAD7WLL9_9TELE</name>
<dbReference type="AlphaFoldDB" id="A0AAD7WLL9"/>
<feature type="region of interest" description="Disordered" evidence="1">
    <location>
        <begin position="96"/>
        <end position="142"/>
    </location>
</feature>
<feature type="region of interest" description="Disordered" evidence="1">
    <location>
        <begin position="174"/>
        <end position="209"/>
    </location>
</feature>
<organism evidence="2 3">
    <name type="scientific">Aldrovandia affinis</name>
    <dbReference type="NCBI Taxonomy" id="143900"/>
    <lineage>
        <taxon>Eukaryota</taxon>
        <taxon>Metazoa</taxon>
        <taxon>Chordata</taxon>
        <taxon>Craniata</taxon>
        <taxon>Vertebrata</taxon>
        <taxon>Euteleostomi</taxon>
        <taxon>Actinopterygii</taxon>
        <taxon>Neopterygii</taxon>
        <taxon>Teleostei</taxon>
        <taxon>Notacanthiformes</taxon>
        <taxon>Halosauridae</taxon>
        <taxon>Aldrovandia</taxon>
    </lineage>
</organism>
<evidence type="ECO:0000256" key="1">
    <source>
        <dbReference type="SAM" id="MobiDB-lite"/>
    </source>
</evidence>